<name>A0A285TJK1_9HYPH</name>
<organism evidence="2 3">
    <name type="scientific">Stappia indica</name>
    <dbReference type="NCBI Taxonomy" id="538381"/>
    <lineage>
        <taxon>Bacteria</taxon>
        <taxon>Pseudomonadati</taxon>
        <taxon>Pseudomonadota</taxon>
        <taxon>Alphaproteobacteria</taxon>
        <taxon>Hyphomicrobiales</taxon>
        <taxon>Stappiaceae</taxon>
        <taxon>Stappia</taxon>
    </lineage>
</organism>
<keyword evidence="3" id="KW-1185">Reference proteome</keyword>
<keyword evidence="1" id="KW-0732">Signal</keyword>
<protein>
    <submittedName>
        <fullName evidence="2">Uncharacterized protein</fullName>
    </submittedName>
</protein>
<evidence type="ECO:0000313" key="2">
    <source>
        <dbReference type="EMBL" id="SOC22401.1"/>
    </source>
</evidence>
<reference evidence="2 3" key="1">
    <citation type="submission" date="2017-08" db="EMBL/GenBank/DDBJ databases">
        <authorList>
            <person name="de Groot N.N."/>
        </authorList>
    </citation>
    <scope>NUCLEOTIDE SEQUENCE [LARGE SCALE GENOMIC DNA]</scope>
    <source>
        <strain evidence="2 3">USBA 352</strain>
    </source>
</reference>
<dbReference type="RefSeq" id="WP_067216392.1">
    <property type="nucleotide sequence ID" value="NZ_MBQE01000001.1"/>
</dbReference>
<evidence type="ECO:0000256" key="1">
    <source>
        <dbReference type="SAM" id="SignalP"/>
    </source>
</evidence>
<gene>
    <name evidence="2" type="ORF">SAMN05421512_11260</name>
</gene>
<feature type="signal peptide" evidence="1">
    <location>
        <begin position="1"/>
        <end position="19"/>
    </location>
</feature>
<dbReference type="Proteomes" id="UP000219331">
    <property type="component" value="Unassembled WGS sequence"/>
</dbReference>
<proteinExistence type="predicted"/>
<sequence>MRKIAFVFFLLLIPASALAGNTVLKKDGKSYTLNCSNAGCFISERVSFFKSGPQKRLGAGGSANFEKWVKKLKSDGYK</sequence>
<accession>A0A285TJK1</accession>
<dbReference type="OrthoDB" id="8481814at2"/>
<dbReference type="EMBL" id="OBML01000012">
    <property type="protein sequence ID" value="SOC22401.1"/>
    <property type="molecule type" value="Genomic_DNA"/>
</dbReference>
<evidence type="ECO:0000313" key="3">
    <source>
        <dbReference type="Proteomes" id="UP000219331"/>
    </source>
</evidence>
<dbReference type="AlphaFoldDB" id="A0A285TJK1"/>
<feature type="chain" id="PRO_5011671598" evidence="1">
    <location>
        <begin position="20"/>
        <end position="78"/>
    </location>
</feature>